<evidence type="ECO:0000256" key="2">
    <source>
        <dbReference type="ARBA" id="ARBA00022729"/>
    </source>
</evidence>
<dbReference type="PANTHER" id="PTHR43248:SF29">
    <property type="entry name" value="TRIPEPTIDYL AMINOPEPTIDASE"/>
    <property type="match status" value="1"/>
</dbReference>
<name>A0A1V2TMP1_9NOCA</name>
<evidence type="ECO:0000259" key="4">
    <source>
        <dbReference type="Pfam" id="PF08386"/>
    </source>
</evidence>
<dbReference type="STRING" id="1538463.B0T36_01395"/>
<proteinExistence type="inferred from homology"/>
<dbReference type="GO" id="GO:0016787">
    <property type="term" value="F:hydrolase activity"/>
    <property type="evidence" value="ECO:0007669"/>
    <property type="project" value="UniProtKB-KW"/>
</dbReference>
<evidence type="ECO:0000256" key="3">
    <source>
        <dbReference type="ARBA" id="ARBA00022801"/>
    </source>
</evidence>
<sequence length="495" mass="53803">MLQWVGRCLLVMALAGATLTVIGDGNRVSFYHQDLRWRPCSPEQVSSPGVECADVVVPLDYQEPDGRTITVAISRAKATDPARRRGILLSNPGGPGAGGLDSLSLLGDVLSPEVRARYDLIGIDPRGVGASDAPEPCGWPVPEMIRSAGLDAAGFDHEVALAADMAAACLDGDVAKLRRLTTRNTARDMDVVRSVLGEEKINFFGLSYGTYLGAVFTQMFPHRSDRIVLDSAIDPDRYWTGMVQDWGPADEAALDDWANWVALRDEHYHLGDTAPRVRRTVEDLTRRAANQPILVEGYPVDDHLLPFLLHTLLRSYRLNDVLAESVRELANAAEGRPTHSDESGLRDLLEALQAGENYALAVIACGDVGAPTDPEWYRHAVARTRAAQPVFGAMANNIQPCAFWPRPVEPPTVVRNSVPALILQATGDPRTPYPGGVRLHQKMTGSRLVTLRDVRIHLTFRPGLSACVSDAINGYFADGTLPETDIVCAADQPPQ</sequence>
<evidence type="ECO:0000256" key="1">
    <source>
        <dbReference type="ARBA" id="ARBA00010088"/>
    </source>
</evidence>
<dbReference type="Gene3D" id="3.40.50.1820">
    <property type="entry name" value="alpha/beta hydrolase"/>
    <property type="match status" value="1"/>
</dbReference>
<keyword evidence="6" id="KW-1185">Reference proteome</keyword>
<feature type="domain" description="Peptidase S33 tripeptidyl aminopeptidase-like C-terminal" evidence="4">
    <location>
        <begin position="389"/>
        <end position="488"/>
    </location>
</feature>
<keyword evidence="3" id="KW-0378">Hydrolase</keyword>
<dbReference type="InterPro" id="IPR013595">
    <property type="entry name" value="Pept_S33_TAP-like_C"/>
</dbReference>
<dbReference type="Proteomes" id="UP000188836">
    <property type="component" value="Unassembled WGS sequence"/>
</dbReference>
<comment type="similarity">
    <text evidence="1">Belongs to the peptidase S33 family.</text>
</comment>
<protein>
    <submittedName>
        <fullName evidence="5">Transporter</fullName>
    </submittedName>
</protein>
<dbReference type="Pfam" id="PF08386">
    <property type="entry name" value="Abhydrolase_4"/>
    <property type="match status" value="1"/>
</dbReference>
<comment type="caution">
    <text evidence="5">The sequence shown here is derived from an EMBL/GenBank/DDBJ whole genome shotgun (WGS) entry which is preliminary data.</text>
</comment>
<evidence type="ECO:0000313" key="5">
    <source>
        <dbReference type="EMBL" id="ONM50752.1"/>
    </source>
</evidence>
<gene>
    <name evidence="5" type="ORF">B0T46_00755</name>
</gene>
<reference evidence="5 6" key="1">
    <citation type="journal article" date="2016" name="Antonie Van Leeuwenhoek">
        <title>Nocardia donostiensis sp. nov., isolated from human respiratory specimens.</title>
        <authorList>
            <person name="Ercibengoa M."/>
            <person name="Bell M."/>
            <person name="Marimon J.M."/>
            <person name="Humrighouse B."/>
            <person name="Klenk H.P."/>
            <person name="Potter G."/>
            <person name="Perez-Trallero E."/>
        </authorList>
    </citation>
    <scope>NUCLEOTIDE SEQUENCE [LARGE SCALE GENOMIC DNA]</scope>
    <source>
        <strain evidence="5 6">X1655</strain>
    </source>
</reference>
<dbReference type="PANTHER" id="PTHR43248">
    <property type="entry name" value="2-SUCCINYL-6-HYDROXY-2,4-CYCLOHEXADIENE-1-CARBOXYLATE SYNTHASE"/>
    <property type="match status" value="1"/>
</dbReference>
<dbReference type="OrthoDB" id="4447445at2"/>
<dbReference type="InterPro" id="IPR029058">
    <property type="entry name" value="AB_hydrolase_fold"/>
</dbReference>
<keyword evidence="2" id="KW-0732">Signal</keyword>
<dbReference type="InterPro" id="IPR051601">
    <property type="entry name" value="Serine_prot/Carboxylest_S33"/>
</dbReference>
<dbReference type="AlphaFoldDB" id="A0A1V2TMP1"/>
<accession>A0A1V2TMP1</accession>
<evidence type="ECO:0000313" key="6">
    <source>
        <dbReference type="Proteomes" id="UP000188836"/>
    </source>
</evidence>
<dbReference type="EMBL" id="MUMY01000001">
    <property type="protein sequence ID" value="ONM50752.1"/>
    <property type="molecule type" value="Genomic_DNA"/>
</dbReference>
<organism evidence="5 6">
    <name type="scientific">Nocardia donostiensis</name>
    <dbReference type="NCBI Taxonomy" id="1538463"/>
    <lineage>
        <taxon>Bacteria</taxon>
        <taxon>Bacillati</taxon>
        <taxon>Actinomycetota</taxon>
        <taxon>Actinomycetes</taxon>
        <taxon>Mycobacteriales</taxon>
        <taxon>Nocardiaceae</taxon>
        <taxon>Nocardia</taxon>
    </lineage>
</organism>
<dbReference type="SUPFAM" id="SSF53474">
    <property type="entry name" value="alpha/beta-Hydrolases"/>
    <property type="match status" value="1"/>
</dbReference>